<protein>
    <submittedName>
        <fullName evidence="1">Uncharacterized protein</fullName>
    </submittedName>
</protein>
<gene>
    <name evidence="1" type="ORF">XAT740_LOCUS53179</name>
</gene>
<comment type="caution">
    <text evidence="1">The sequence shown here is derived from an EMBL/GenBank/DDBJ whole genome shotgun (WGS) entry which is preliminary data.</text>
</comment>
<dbReference type="Proteomes" id="UP000663828">
    <property type="component" value="Unassembled WGS sequence"/>
</dbReference>
<dbReference type="EMBL" id="CAJNOR010009014">
    <property type="protein sequence ID" value="CAF1640176.1"/>
    <property type="molecule type" value="Genomic_DNA"/>
</dbReference>
<accession>A0A816DXW2</accession>
<evidence type="ECO:0000313" key="1">
    <source>
        <dbReference type="EMBL" id="CAF1640176.1"/>
    </source>
</evidence>
<evidence type="ECO:0000313" key="2">
    <source>
        <dbReference type="Proteomes" id="UP000663828"/>
    </source>
</evidence>
<dbReference type="AlphaFoldDB" id="A0A816DXW2"/>
<name>A0A816DXW2_ADIRI</name>
<keyword evidence="2" id="KW-1185">Reference proteome</keyword>
<proteinExistence type="predicted"/>
<sequence length="117" mass="13644">MKVINTKKEQQAIKHKINRKIRYFLGQYCHIDPSPAASYLLFEVLLIYCENKNKKPSEISKEFSDDLYFATGVMLSGNLFSHSNLCSYVRLHSGSDPLNLEEIIHRFQNAKFHYVDD</sequence>
<reference evidence="1" key="1">
    <citation type="submission" date="2021-02" db="EMBL/GenBank/DDBJ databases">
        <authorList>
            <person name="Nowell W R."/>
        </authorList>
    </citation>
    <scope>NUCLEOTIDE SEQUENCE</scope>
</reference>
<organism evidence="1 2">
    <name type="scientific">Adineta ricciae</name>
    <name type="common">Rotifer</name>
    <dbReference type="NCBI Taxonomy" id="249248"/>
    <lineage>
        <taxon>Eukaryota</taxon>
        <taxon>Metazoa</taxon>
        <taxon>Spiralia</taxon>
        <taxon>Gnathifera</taxon>
        <taxon>Rotifera</taxon>
        <taxon>Eurotatoria</taxon>
        <taxon>Bdelloidea</taxon>
        <taxon>Adinetida</taxon>
        <taxon>Adinetidae</taxon>
        <taxon>Adineta</taxon>
    </lineage>
</organism>